<gene>
    <name evidence="1" type="ORF">ALP40_04356</name>
</gene>
<name>A0A3M5P8T0_PSEVI</name>
<dbReference type="Proteomes" id="UP000273854">
    <property type="component" value="Unassembled WGS sequence"/>
</dbReference>
<dbReference type="AlphaFoldDB" id="A0A3M5P8T0"/>
<dbReference type="EMBL" id="RBTP01000040">
    <property type="protein sequence ID" value="RMT80884.1"/>
    <property type="molecule type" value="Genomic_DNA"/>
</dbReference>
<reference evidence="1 2" key="1">
    <citation type="submission" date="2018-08" db="EMBL/GenBank/DDBJ databases">
        <title>Recombination of ecologically and evolutionarily significant loci maintains genetic cohesion in the Pseudomonas syringae species complex.</title>
        <authorList>
            <person name="Dillon M."/>
            <person name="Thakur S."/>
            <person name="Almeida R.N.D."/>
            <person name="Weir B.S."/>
            <person name="Guttman D.S."/>
        </authorList>
    </citation>
    <scope>NUCLEOTIDE SEQUENCE [LARGE SCALE GENOMIC DNA]</scope>
    <source>
        <strain evidence="1 2">ICMP 19473</strain>
    </source>
</reference>
<accession>A0A3M5P8T0</accession>
<evidence type="ECO:0000313" key="1">
    <source>
        <dbReference type="EMBL" id="RMT80884.1"/>
    </source>
</evidence>
<organism evidence="1 2">
    <name type="scientific">Pseudomonas viridiflava</name>
    <name type="common">Phytomonas viridiflava</name>
    <dbReference type="NCBI Taxonomy" id="33069"/>
    <lineage>
        <taxon>Bacteria</taxon>
        <taxon>Pseudomonadati</taxon>
        <taxon>Pseudomonadota</taxon>
        <taxon>Gammaproteobacteria</taxon>
        <taxon>Pseudomonadales</taxon>
        <taxon>Pseudomonadaceae</taxon>
        <taxon>Pseudomonas</taxon>
    </lineage>
</organism>
<evidence type="ECO:0000313" key="2">
    <source>
        <dbReference type="Proteomes" id="UP000273854"/>
    </source>
</evidence>
<comment type="caution">
    <text evidence="1">The sequence shown here is derived from an EMBL/GenBank/DDBJ whole genome shotgun (WGS) entry which is preliminary data.</text>
</comment>
<sequence length="60" mass="6856">MFWVAPTRYRNAADGLINDLEPFGPVDDLFVQKKIFPHAVKVATLVDREIVATDRDITLR</sequence>
<protein>
    <submittedName>
        <fullName evidence="1">ABC nitrate/sulfonate/bicarbonate family transporter</fullName>
    </submittedName>
</protein>
<dbReference type="RefSeq" id="WP_183136042.1">
    <property type="nucleotide sequence ID" value="NZ_RBTP01000040.1"/>
</dbReference>
<proteinExistence type="predicted"/>